<evidence type="ECO:0000256" key="1">
    <source>
        <dbReference type="SAM" id="MobiDB-lite"/>
    </source>
</evidence>
<dbReference type="STRING" id="86049.A0A1C1CF26"/>
<dbReference type="AlphaFoldDB" id="A0A1C1CF26"/>
<keyword evidence="3" id="KW-1185">Reference proteome</keyword>
<proteinExistence type="predicted"/>
<dbReference type="VEuPathDB" id="FungiDB:CLCR_02316"/>
<evidence type="ECO:0000313" key="3">
    <source>
        <dbReference type="Proteomes" id="UP000094526"/>
    </source>
</evidence>
<feature type="compositionally biased region" description="Polar residues" evidence="1">
    <location>
        <begin position="323"/>
        <end position="346"/>
    </location>
</feature>
<comment type="caution">
    <text evidence="2">The sequence shown here is derived from an EMBL/GenBank/DDBJ whole genome shotgun (WGS) entry which is preliminary data.</text>
</comment>
<feature type="region of interest" description="Disordered" evidence="1">
    <location>
        <begin position="432"/>
        <end position="497"/>
    </location>
</feature>
<dbReference type="Gene3D" id="3.80.10.10">
    <property type="entry name" value="Ribonuclease Inhibitor"/>
    <property type="match status" value="1"/>
</dbReference>
<dbReference type="InterPro" id="IPR032675">
    <property type="entry name" value="LRR_dom_sf"/>
</dbReference>
<dbReference type="VEuPathDB" id="FungiDB:G647_02364"/>
<organism evidence="2 3">
    <name type="scientific">Cladophialophora carrionii</name>
    <dbReference type="NCBI Taxonomy" id="86049"/>
    <lineage>
        <taxon>Eukaryota</taxon>
        <taxon>Fungi</taxon>
        <taxon>Dikarya</taxon>
        <taxon>Ascomycota</taxon>
        <taxon>Pezizomycotina</taxon>
        <taxon>Eurotiomycetes</taxon>
        <taxon>Chaetothyriomycetidae</taxon>
        <taxon>Chaetothyriales</taxon>
        <taxon>Herpotrichiellaceae</taxon>
        <taxon>Cladophialophora</taxon>
    </lineage>
</organism>
<dbReference type="EMBL" id="LGRB01000014">
    <property type="protein sequence ID" value="OCT47057.1"/>
    <property type="molecule type" value="Genomic_DNA"/>
</dbReference>
<dbReference type="OrthoDB" id="3210378at2759"/>
<evidence type="ECO:0000313" key="2">
    <source>
        <dbReference type="EMBL" id="OCT47057.1"/>
    </source>
</evidence>
<protein>
    <submittedName>
        <fullName evidence="2">Uncharacterized protein</fullName>
    </submittedName>
</protein>
<name>A0A1C1CF26_9EURO</name>
<feature type="compositionally biased region" description="Acidic residues" evidence="1">
    <location>
        <begin position="576"/>
        <end position="586"/>
    </location>
</feature>
<feature type="region of interest" description="Disordered" evidence="1">
    <location>
        <begin position="619"/>
        <end position="662"/>
    </location>
</feature>
<dbReference type="SUPFAM" id="SSF52047">
    <property type="entry name" value="RNI-like"/>
    <property type="match status" value="1"/>
</dbReference>
<feature type="compositionally biased region" description="Basic and acidic residues" evidence="1">
    <location>
        <begin position="469"/>
        <end position="482"/>
    </location>
</feature>
<dbReference type="Proteomes" id="UP000094526">
    <property type="component" value="Unassembled WGS sequence"/>
</dbReference>
<feature type="region of interest" description="Disordered" evidence="1">
    <location>
        <begin position="321"/>
        <end position="416"/>
    </location>
</feature>
<gene>
    <name evidence="2" type="ORF">CLCR_02316</name>
</gene>
<feature type="region of interest" description="Disordered" evidence="1">
    <location>
        <begin position="554"/>
        <end position="599"/>
    </location>
</feature>
<feature type="compositionally biased region" description="Polar residues" evidence="1">
    <location>
        <begin position="354"/>
        <end position="385"/>
    </location>
</feature>
<feature type="compositionally biased region" description="Low complexity" evidence="1">
    <location>
        <begin position="619"/>
        <end position="647"/>
    </location>
</feature>
<reference evidence="3" key="1">
    <citation type="submission" date="2015-07" db="EMBL/GenBank/DDBJ databases">
        <authorList>
            <person name="Teixeira M.M."/>
            <person name="Souza R.C."/>
            <person name="Almeida L.G."/>
            <person name="Vicente V.A."/>
            <person name="de Hoog S."/>
            <person name="Bocca A.L."/>
            <person name="de Almeida S.R."/>
            <person name="Vasconcelos A.T."/>
            <person name="Felipe M.S."/>
        </authorList>
    </citation>
    <scope>NUCLEOTIDE SEQUENCE [LARGE SCALE GENOMIC DNA]</scope>
    <source>
        <strain evidence="3">KSF</strain>
    </source>
</reference>
<accession>A0A1C1CF26</accession>
<feature type="region of interest" description="Disordered" evidence="1">
    <location>
        <begin position="226"/>
        <end position="248"/>
    </location>
</feature>
<sequence>MACPNLEALTGFYCFYNHTFDRLTHALSTRKHLRQHAWIVAENDDVTARGQTQLPPGLLDEDQSYQFVLYHDRWKRLETLLLCSPGGLGVIEHELFIRVLHSLPALKNLCISSFDTDDFHDLTLLSLPPWVTTLRLEECLGVTDTGLTRWAASPNAAQMERLSLLHQNITSLLTISKIFASLDRLIKFTIVQSDAVPSLPKEMRQLVVQPVLASKSLQFLHWDISRPKAGPTADPDDSEPERGQTTPNMHLALSVSHGGFPRLRRLRAPRDTSPLGILQSVCQPLYGHITLPGDASHSHHYRQLRRSGSLCAARLRARKIEVHQSNSTRTPASKAGNQLQAPSTDRGTLRPPAQNATSDSSTSTLGSWRTVGSNTSKRSSITNQTGPGPGPGPGPVSPLTASQDHFSPLAPDDGIISPIAADQDQVYLAGGDSDKQAVTGPQRSNHGESRKRHSICRCTPNPTGNRDSISAREGHEGSRQEKGAGVVPLPSRSPFRPIQTYAHSSTLTRFPSLTIRTPQRNRPVLYLRPDVPGLDSNGGLIGWGELLRISEKARKSTGSQRAREATQRNSKSSLDENSDDDDDDDDKAPTDMCTGFSTWHSRSEDGLGDLPMLRKIMSGSSAASGASSGRQGRSRSKSTSSSRLSFSLGVKTSDKDTMSNRRACRHVARPRGDRGGCVGLDDFF</sequence>